<dbReference type="AlphaFoldDB" id="A0A329LLY8"/>
<dbReference type="OrthoDB" id="2488311at2"/>
<evidence type="ECO:0000313" key="1">
    <source>
        <dbReference type="EMBL" id="RAV09185.1"/>
    </source>
</evidence>
<sequence length="539" mass="61780">MTTIPNECPNRVNIINFIRGVEPRLDIDLLETLREELALVRKHGLPATWLIQYDALIDDAFVDMLKRETDASQEIGVWFEVVQPLVEKAGIVWRGRYPWDWHAHVGFSIGYTPEERERLADVFMEAFHARFGRYPKSVGSWFIDAHLLGYLAERYGITASCNCKDQWGTDGYTLWGGYYNQAYYPSRFNGFMPAQTAVNQIPVPVFRMLGSDPIYQYEAADHGHGQTVVTLEPVYTGNEGGGGIPSWVRWFFDVSFRPAQLSFGYAQIGQENSFGWERIGAGLTDQIELLAKKHAEGALIVETLADSGAWFKSRYSLTPASAIYALEDWKDEGRQSVWYYNRNYRVNLLRENNHFRIRDIHIFDETYEERYLRDVCVTEDCHYDTLPVMDGARWNDFHNITGIEPIVYDHLGIASPLSVTSLEVNDAVPGELAVELFIEGGSRITINCAEREISVRTSLEDWGLRMTWGDMDDQPDVQLGADSIRYRYNGHFYVVRIEGAYSLALDRRLTTNDSLEPANVISIRPLNRELKWELTSTEI</sequence>
<proteinExistence type="predicted"/>
<dbReference type="RefSeq" id="WP_113036618.1">
    <property type="nucleotide sequence ID" value="NZ_QMFB01000052.1"/>
</dbReference>
<evidence type="ECO:0000313" key="2">
    <source>
        <dbReference type="Proteomes" id="UP000250369"/>
    </source>
</evidence>
<dbReference type="Gene3D" id="3.20.20.510">
    <property type="entry name" value="Uncharacterised protein PF12979, DUF3863"/>
    <property type="match status" value="1"/>
</dbReference>
<name>A0A329LLY8_9BACL</name>
<dbReference type="EMBL" id="QMFB01000052">
    <property type="protein sequence ID" value="RAV09185.1"/>
    <property type="molecule type" value="Genomic_DNA"/>
</dbReference>
<protein>
    <submittedName>
        <fullName evidence="1">Uncharacterized protein</fullName>
    </submittedName>
</protein>
<comment type="caution">
    <text evidence="1">The sequence shown here is derived from an EMBL/GenBank/DDBJ whole genome shotgun (WGS) entry which is preliminary data.</text>
</comment>
<reference evidence="1 2" key="1">
    <citation type="journal article" date="2009" name="Int. J. Syst. Evol. Microbiol.">
        <title>Paenibacillus contaminans sp. nov., isolated from a contaminated laboratory plate.</title>
        <authorList>
            <person name="Chou J.H."/>
            <person name="Lee J.H."/>
            <person name="Lin M.C."/>
            <person name="Chang P.S."/>
            <person name="Arun A.B."/>
            <person name="Young C.C."/>
            <person name="Chen W.M."/>
        </authorList>
    </citation>
    <scope>NUCLEOTIDE SEQUENCE [LARGE SCALE GENOMIC DNA]</scope>
    <source>
        <strain evidence="1 2">CKOBP-6</strain>
    </source>
</reference>
<organism evidence="1 2">
    <name type="scientific">Paenibacillus contaminans</name>
    <dbReference type="NCBI Taxonomy" id="450362"/>
    <lineage>
        <taxon>Bacteria</taxon>
        <taxon>Bacillati</taxon>
        <taxon>Bacillota</taxon>
        <taxon>Bacilli</taxon>
        <taxon>Bacillales</taxon>
        <taxon>Paenibacillaceae</taxon>
        <taxon>Paenibacillus</taxon>
    </lineage>
</organism>
<accession>A0A329LLY8</accession>
<gene>
    <name evidence="1" type="ORF">DQG23_39845</name>
</gene>
<keyword evidence="2" id="KW-1185">Reference proteome</keyword>
<dbReference type="Proteomes" id="UP000250369">
    <property type="component" value="Unassembled WGS sequence"/>
</dbReference>